<evidence type="ECO:0000256" key="3">
    <source>
        <dbReference type="PIRSR" id="PIRSR605511-2"/>
    </source>
</evidence>
<dbReference type="InterPro" id="IPR005511">
    <property type="entry name" value="SMP-30"/>
</dbReference>
<keyword evidence="6" id="KW-1185">Reference proteome</keyword>
<feature type="binding site" evidence="3">
    <location>
        <position position="144"/>
    </location>
    <ligand>
        <name>a divalent metal cation</name>
        <dbReference type="ChEBI" id="CHEBI:60240"/>
    </ligand>
</feature>
<dbReference type="GO" id="GO:0005509">
    <property type="term" value="F:calcium ion binding"/>
    <property type="evidence" value="ECO:0007669"/>
    <property type="project" value="TreeGrafter"/>
</dbReference>
<feature type="binding site" evidence="3">
    <location>
        <position position="96"/>
    </location>
    <ligand>
        <name>substrate</name>
    </ligand>
</feature>
<feature type="binding site" evidence="3">
    <location>
        <position position="8"/>
    </location>
    <ligand>
        <name>a divalent metal cation</name>
        <dbReference type="ChEBI" id="CHEBI:60240"/>
    </ligand>
</feature>
<dbReference type="Gene3D" id="2.120.10.30">
    <property type="entry name" value="TolB, C-terminal domain"/>
    <property type="match status" value="1"/>
</dbReference>
<keyword evidence="3" id="KW-0479">Metal-binding</keyword>
<feature type="domain" description="SMP-30/Gluconolactonase/LRE-like region" evidence="4">
    <location>
        <begin position="6"/>
        <end position="211"/>
    </location>
</feature>
<dbReference type="PANTHER" id="PTHR10907">
    <property type="entry name" value="REGUCALCIN"/>
    <property type="match status" value="1"/>
</dbReference>
<dbReference type="AlphaFoldDB" id="A0A7R9MT91"/>
<sequence length="212" mass="23697">TGSYDLGEGPHWDYTSQTLYFVDAFAGDVYHLNPTTRQTTRYSLQDLVTIVIPYEGNGSQLLVSVRNKVVKYDTRSKSWGTVAEISPQLKGKERFNDGKTDSMGRLWIGSVLDGESGAVPGKGCLYKLVGNAFVKVADGFTLSNGMAWDLNNTKLYFNDSEDRKVYAFDFDLRNGALHNKRVFIDLKGNPDFRENEVPDGMTIDKSGRLWVG</sequence>
<comment type="cofactor">
    <cofactor evidence="3">
        <name>Zn(2+)</name>
        <dbReference type="ChEBI" id="CHEBI:29105"/>
    </cofactor>
    <text evidence="3">Binds 1 divalent metal cation per subunit.</text>
</comment>
<accession>A0A7R9MT91</accession>
<proteinExistence type="inferred from homology"/>
<evidence type="ECO:0000259" key="4">
    <source>
        <dbReference type="Pfam" id="PF08450"/>
    </source>
</evidence>
<gene>
    <name evidence="5" type="ORF">ONB1V03_LOCUS21943</name>
</gene>
<feature type="binding site" evidence="3">
    <location>
        <position position="94"/>
    </location>
    <ligand>
        <name>substrate</name>
    </ligand>
</feature>
<dbReference type="InterPro" id="IPR013658">
    <property type="entry name" value="SGL"/>
</dbReference>
<evidence type="ECO:0000256" key="1">
    <source>
        <dbReference type="ARBA" id="ARBA00008853"/>
    </source>
</evidence>
<dbReference type="EMBL" id="CAJPVJ010045676">
    <property type="protein sequence ID" value="CAG2182522.1"/>
    <property type="molecule type" value="Genomic_DNA"/>
</dbReference>
<protein>
    <recommendedName>
        <fullName evidence="4">SMP-30/Gluconolactonase/LRE-like region domain-containing protein</fullName>
    </recommendedName>
</protein>
<evidence type="ECO:0000313" key="6">
    <source>
        <dbReference type="Proteomes" id="UP000728032"/>
    </source>
</evidence>
<organism evidence="5">
    <name type="scientific">Oppiella nova</name>
    <dbReference type="NCBI Taxonomy" id="334625"/>
    <lineage>
        <taxon>Eukaryota</taxon>
        <taxon>Metazoa</taxon>
        <taxon>Ecdysozoa</taxon>
        <taxon>Arthropoda</taxon>
        <taxon>Chelicerata</taxon>
        <taxon>Arachnida</taxon>
        <taxon>Acari</taxon>
        <taxon>Acariformes</taxon>
        <taxon>Sarcoptiformes</taxon>
        <taxon>Oribatida</taxon>
        <taxon>Brachypylina</taxon>
        <taxon>Oppioidea</taxon>
        <taxon>Oppiidae</taxon>
        <taxon>Oppiella</taxon>
    </lineage>
</organism>
<feature type="non-terminal residue" evidence="5">
    <location>
        <position position="1"/>
    </location>
</feature>
<comment type="similarity">
    <text evidence="1">Belongs to the SMP-30/CGR1 family.</text>
</comment>
<evidence type="ECO:0000256" key="2">
    <source>
        <dbReference type="PIRSR" id="PIRSR605511-1"/>
    </source>
</evidence>
<dbReference type="Proteomes" id="UP000728032">
    <property type="component" value="Unassembled WGS sequence"/>
</dbReference>
<dbReference type="PRINTS" id="PR01790">
    <property type="entry name" value="SMP30FAMILY"/>
</dbReference>
<dbReference type="EMBL" id="OC960501">
    <property type="protein sequence ID" value="CAD7665386.1"/>
    <property type="molecule type" value="Genomic_DNA"/>
</dbReference>
<feature type="active site" description="Proton donor/acceptor" evidence="2">
    <location>
        <position position="199"/>
    </location>
</feature>
<feature type="binding site" evidence="3">
    <location>
        <position position="199"/>
    </location>
    <ligand>
        <name>a divalent metal cation</name>
        <dbReference type="ChEBI" id="CHEBI:60240"/>
    </ligand>
</feature>
<dbReference type="InterPro" id="IPR011042">
    <property type="entry name" value="6-blade_b-propeller_TolB-like"/>
</dbReference>
<dbReference type="GO" id="GO:0004341">
    <property type="term" value="F:gluconolactonase activity"/>
    <property type="evidence" value="ECO:0007669"/>
    <property type="project" value="TreeGrafter"/>
</dbReference>
<dbReference type="PANTHER" id="PTHR10907:SF47">
    <property type="entry name" value="REGUCALCIN"/>
    <property type="match status" value="1"/>
</dbReference>
<evidence type="ECO:0000313" key="5">
    <source>
        <dbReference type="EMBL" id="CAD7665386.1"/>
    </source>
</evidence>
<dbReference type="GO" id="GO:0019853">
    <property type="term" value="P:L-ascorbic acid biosynthetic process"/>
    <property type="evidence" value="ECO:0007669"/>
    <property type="project" value="TreeGrafter"/>
</dbReference>
<reference evidence="5" key="1">
    <citation type="submission" date="2020-11" db="EMBL/GenBank/DDBJ databases">
        <authorList>
            <person name="Tran Van P."/>
        </authorList>
    </citation>
    <scope>NUCLEOTIDE SEQUENCE</scope>
</reference>
<dbReference type="OrthoDB" id="423498at2759"/>
<dbReference type="SUPFAM" id="SSF63829">
    <property type="entry name" value="Calcium-dependent phosphotriesterase"/>
    <property type="match status" value="1"/>
</dbReference>
<name>A0A7R9MT91_9ACAR</name>
<feature type="non-terminal residue" evidence="5">
    <location>
        <position position="212"/>
    </location>
</feature>
<dbReference type="Pfam" id="PF08450">
    <property type="entry name" value="SGL"/>
    <property type="match status" value="1"/>
</dbReference>
<keyword evidence="3" id="KW-0862">Zinc</keyword>